<dbReference type="SMART" id="SM00355">
    <property type="entry name" value="ZnF_C2H2"/>
    <property type="match status" value="2"/>
</dbReference>
<dbReference type="PROSITE" id="PS50157">
    <property type="entry name" value="ZINC_FINGER_C2H2_2"/>
    <property type="match status" value="2"/>
</dbReference>
<keyword evidence="2 4" id="KW-0863">Zinc-finger</keyword>
<dbReference type="EMBL" id="KN819556">
    <property type="protein sequence ID" value="KIJ08784.1"/>
    <property type="molecule type" value="Genomic_DNA"/>
</dbReference>
<name>A0A0C9SP94_PAXIN</name>
<proteinExistence type="predicted"/>
<accession>A0A0C9SP94</accession>
<keyword evidence="1" id="KW-0479">Metal-binding</keyword>
<dbReference type="Proteomes" id="UP000053647">
    <property type="component" value="Unassembled WGS sequence"/>
</dbReference>
<evidence type="ECO:0000256" key="4">
    <source>
        <dbReference type="PROSITE-ProRule" id="PRU00042"/>
    </source>
</evidence>
<gene>
    <name evidence="6" type="ORF">PAXINDRAFT_18101</name>
</gene>
<dbReference type="InterPro" id="IPR036236">
    <property type="entry name" value="Znf_C2H2_sf"/>
</dbReference>
<organism evidence="6 7">
    <name type="scientific">Paxillus involutus ATCC 200175</name>
    <dbReference type="NCBI Taxonomy" id="664439"/>
    <lineage>
        <taxon>Eukaryota</taxon>
        <taxon>Fungi</taxon>
        <taxon>Dikarya</taxon>
        <taxon>Basidiomycota</taxon>
        <taxon>Agaricomycotina</taxon>
        <taxon>Agaricomycetes</taxon>
        <taxon>Agaricomycetidae</taxon>
        <taxon>Boletales</taxon>
        <taxon>Paxilineae</taxon>
        <taxon>Paxillaceae</taxon>
        <taxon>Paxillus</taxon>
    </lineage>
</organism>
<dbReference type="Pfam" id="PF00096">
    <property type="entry name" value="zf-C2H2"/>
    <property type="match status" value="1"/>
</dbReference>
<evidence type="ECO:0000259" key="5">
    <source>
        <dbReference type="PROSITE" id="PS50157"/>
    </source>
</evidence>
<dbReference type="OrthoDB" id="2649786at2759"/>
<dbReference type="GO" id="GO:0008270">
    <property type="term" value="F:zinc ion binding"/>
    <property type="evidence" value="ECO:0007669"/>
    <property type="project" value="UniProtKB-KW"/>
</dbReference>
<dbReference type="AlphaFoldDB" id="A0A0C9SP94"/>
<feature type="domain" description="C2H2-type" evidence="5">
    <location>
        <begin position="87"/>
        <end position="121"/>
    </location>
</feature>
<dbReference type="PROSITE" id="PS00028">
    <property type="entry name" value="ZINC_FINGER_C2H2_1"/>
    <property type="match status" value="1"/>
</dbReference>
<reference evidence="6 7" key="1">
    <citation type="submission" date="2014-06" db="EMBL/GenBank/DDBJ databases">
        <authorList>
            <consortium name="DOE Joint Genome Institute"/>
            <person name="Kuo A."/>
            <person name="Kohler A."/>
            <person name="Nagy L.G."/>
            <person name="Floudas D."/>
            <person name="Copeland A."/>
            <person name="Barry K.W."/>
            <person name="Cichocki N."/>
            <person name="Veneault-Fourrey C."/>
            <person name="LaButti K."/>
            <person name="Lindquist E.A."/>
            <person name="Lipzen A."/>
            <person name="Lundell T."/>
            <person name="Morin E."/>
            <person name="Murat C."/>
            <person name="Sun H."/>
            <person name="Tunlid A."/>
            <person name="Henrissat B."/>
            <person name="Grigoriev I.V."/>
            <person name="Hibbett D.S."/>
            <person name="Martin F."/>
            <person name="Nordberg H.P."/>
            <person name="Cantor M.N."/>
            <person name="Hua S.X."/>
        </authorList>
    </citation>
    <scope>NUCLEOTIDE SEQUENCE [LARGE SCALE GENOMIC DNA]</scope>
    <source>
        <strain evidence="6 7">ATCC 200175</strain>
    </source>
</reference>
<dbReference type="InterPro" id="IPR013087">
    <property type="entry name" value="Znf_C2H2_type"/>
</dbReference>
<dbReference type="SUPFAM" id="SSF57667">
    <property type="entry name" value="beta-beta-alpha zinc fingers"/>
    <property type="match status" value="1"/>
</dbReference>
<protein>
    <submittedName>
        <fullName evidence="6">Unplaced genomic scaffold PAXINscaffold_234, whole genome shotgun sequence</fullName>
    </submittedName>
</protein>
<dbReference type="Gene3D" id="3.30.160.60">
    <property type="entry name" value="Classic Zinc Finger"/>
    <property type="match status" value="2"/>
</dbReference>
<dbReference type="HOGENOM" id="CLU_098736_0_0_1"/>
<keyword evidence="3" id="KW-0862">Zinc</keyword>
<evidence type="ECO:0000313" key="7">
    <source>
        <dbReference type="Proteomes" id="UP000053647"/>
    </source>
</evidence>
<dbReference type="PANTHER" id="PTHR23235">
    <property type="entry name" value="KRUEPPEL-LIKE TRANSCRIPTION FACTOR"/>
    <property type="match status" value="1"/>
</dbReference>
<evidence type="ECO:0000313" key="6">
    <source>
        <dbReference type="EMBL" id="KIJ08784.1"/>
    </source>
</evidence>
<reference evidence="7" key="2">
    <citation type="submission" date="2015-01" db="EMBL/GenBank/DDBJ databases">
        <title>Evolutionary Origins and Diversification of the Mycorrhizal Mutualists.</title>
        <authorList>
            <consortium name="DOE Joint Genome Institute"/>
            <consortium name="Mycorrhizal Genomics Consortium"/>
            <person name="Kohler A."/>
            <person name="Kuo A."/>
            <person name="Nagy L.G."/>
            <person name="Floudas D."/>
            <person name="Copeland A."/>
            <person name="Barry K.W."/>
            <person name="Cichocki N."/>
            <person name="Veneault-Fourrey C."/>
            <person name="LaButti K."/>
            <person name="Lindquist E.A."/>
            <person name="Lipzen A."/>
            <person name="Lundell T."/>
            <person name="Morin E."/>
            <person name="Murat C."/>
            <person name="Riley R."/>
            <person name="Ohm R."/>
            <person name="Sun H."/>
            <person name="Tunlid A."/>
            <person name="Henrissat B."/>
            <person name="Grigoriev I.V."/>
            <person name="Hibbett D.S."/>
            <person name="Martin F."/>
        </authorList>
    </citation>
    <scope>NUCLEOTIDE SEQUENCE [LARGE SCALE GENOMIC DNA]</scope>
    <source>
        <strain evidence="7">ATCC 200175</strain>
    </source>
</reference>
<evidence type="ECO:0000256" key="1">
    <source>
        <dbReference type="ARBA" id="ARBA00022723"/>
    </source>
</evidence>
<sequence length="184" mass="20346">MDFNGGPYTSHHHVAAYTQGGICTPCHPHQIAPASQQEPNHDWVPDQTKMMMPLARDYGYAGMDHEDGATSTYGDAPPAQPAAATGYKCAWLVKQSQCGEWFSTLAELVVHLGVTHDARGTANRPLICQWDIGRGPCNADFRRDNLKRHIQTHFGIANVCEDCGKSYSRADTLKKHAKNHHPKQ</sequence>
<evidence type="ECO:0000256" key="3">
    <source>
        <dbReference type="ARBA" id="ARBA00022833"/>
    </source>
</evidence>
<keyword evidence="7" id="KW-1185">Reference proteome</keyword>
<feature type="domain" description="C2H2-type" evidence="5">
    <location>
        <begin position="158"/>
        <end position="184"/>
    </location>
</feature>
<evidence type="ECO:0000256" key="2">
    <source>
        <dbReference type="ARBA" id="ARBA00022771"/>
    </source>
</evidence>